<evidence type="ECO:0000256" key="1">
    <source>
        <dbReference type="ARBA" id="ARBA00004651"/>
    </source>
</evidence>
<dbReference type="InterPro" id="IPR004089">
    <property type="entry name" value="MCPsignal_dom"/>
</dbReference>
<name>A0A1H9SYF1_9FIRM</name>
<dbReference type="SUPFAM" id="SSF58104">
    <property type="entry name" value="Methyl-accepting chemotaxis protein (MCP) signaling domain"/>
    <property type="match status" value="1"/>
</dbReference>
<dbReference type="Gene3D" id="3.30.450.20">
    <property type="entry name" value="PAS domain"/>
    <property type="match status" value="2"/>
</dbReference>
<evidence type="ECO:0000313" key="13">
    <source>
        <dbReference type="Proteomes" id="UP000182471"/>
    </source>
</evidence>
<dbReference type="PANTHER" id="PTHR32089">
    <property type="entry name" value="METHYL-ACCEPTING CHEMOTAXIS PROTEIN MCPB"/>
    <property type="match status" value="1"/>
</dbReference>
<keyword evidence="9" id="KW-0175">Coiled coil</keyword>
<evidence type="ECO:0000256" key="9">
    <source>
        <dbReference type="SAM" id="Coils"/>
    </source>
</evidence>
<dbReference type="GO" id="GO:0007165">
    <property type="term" value="P:signal transduction"/>
    <property type="evidence" value="ECO:0007669"/>
    <property type="project" value="UniProtKB-KW"/>
</dbReference>
<dbReference type="PROSITE" id="PS50111">
    <property type="entry name" value="CHEMOTAXIS_TRANSDUC_2"/>
    <property type="match status" value="1"/>
</dbReference>
<reference evidence="13" key="1">
    <citation type="submission" date="2016-10" db="EMBL/GenBank/DDBJ databases">
        <authorList>
            <person name="Varghese N."/>
            <person name="Submissions S."/>
        </authorList>
    </citation>
    <scope>NUCLEOTIDE SEQUENCE [LARGE SCALE GENOMIC DNA]</scope>
    <source>
        <strain evidence="13">S1b</strain>
    </source>
</reference>
<dbReference type="GO" id="GO:0005886">
    <property type="term" value="C:plasma membrane"/>
    <property type="evidence" value="ECO:0007669"/>
    <property type="project" value="UniProtKB-SubCell"/>
</dbReference>
<keyword evidence="13" id="KW-1185">Reference proteome</keyword>
<dbReference type="AlphaFoldDB" id="A0A1H9SYF1"/>
<comment type="subcellular location">
    <subcellularLocation>
        <location evidence="1">Cell membrane</location>
        <topology evidence="1">Multi-pass membrane protein</topology>
    </subcellularLocation>
</comment>
<gene>
    <name evidence="12" type="ORF">SAMN02910429_01419</name>
</gene>
<evidence type="ECO:0000256" key="2">
    <source>
        <dbReference type="ARBA" id="ARBA00022475"/>
    </source>
</evidence>
<dbReference type="InterPro" id="IPR033479">
    <property type="entry name" value="dCache_1"/>
</dbReference>
<proteinExistence type="predicted"/>
<keyword evidence="7 8" id="KW-0807">Transducer</keyword>
<keyword evidence="5 10" id="KW-1133">Transmembrane helix</keyword>
<dbReference type="SMART" id="SM00283">
    <property type="entry name" value="MA"/>
    <property type="match status" value="1"/>
</dbReference>
<dbReference type="SUPFAM" id="SSF103190">
    <property type="entry name" value="Sensory domain-like"/>
    <property type="match status" value="1"/>
</dbReference>
<organism evidence="12 13">
    <name type="scientific">Lachnobacterium bovis</name>
    <dbReference type="NCBI Taxonomy" id="140626"/>
    <lineage>
        <taxon>Bacteria</taxon>
        <taxon>Bacillati</taxon>
        <taxon>Bacillota</taxon>
        <taxon>Clostridia</taxon>
        <taxon>Lachnospirales</taxon>
        <taxon>Lachnospiraceae</taxon>
        <taxon>Lachnobacterium</taxon>
    </lineage>
</organism>
<dbReference type="Pfam" id="PF00015">
    <property type="entry name" value="MCPsignal"/>
    <property type="match status" value="1"/>
</dbReference>
<evidence type="ECO:0000313" key="12">
    <source>
        <dbReference type="EMBL" id="SER89824.1"/>
    </source>
</evidence>
<evidence type="ECO:0000256" key="7">
    <source>
        <dbReference type="ARBA" id="ARBA00023224"/>
    </source>
</evidence>
<keyword evidence="4 10" id="KW-0812">Transmembrane</keyword>
<dbReference type="RefSeq" id="WP_022748219.1">
    <property type="nucleotide sequence ID" value="NZ_FOGW01000013.1"/>
</dbReference>
<accession>A0A1H9SYF1</accession>
<evidence type="ECO:0000256" key="4">
    <source>
        <dbReference type="ARBA" id="ARBA00022692"/>
    </source>
</evidence>
<feature type="domain" description="Methyl-accepting transducer" evidence="11">
    <location>
        <begin position="376"/>
        <end position="633"/>
    </location>
</feature>
<dbReference type="GO" id="GO:0006935">
    <property type="term" value="P:chemotaxis"/>
    <property type="evidence" value="ECO:0007669"/>
    <property type="project" value="UniProtKB-KW"/>
</dbReference>
<keyword evidence="6 10" id="KW-0472">Membrane</keyword>
<feature type="transmembrane region" description="Helical" evidence="10">
    <location>
        <begin position="281"/>
        <end position="307"/>
    </location>
</feature>
<evidence type="ECO:0000256" key="6">
    <source>
        <dbReference type="ARBA" id="ARBA00023136"/>
    </source>
</evidence>
<dbReference type="InterPro" id="IPR029151">
    <property type="entry name" value="Sensor-like_sf"/>
</dbReference>
<evidence type="ECO:0000256" key="10">
    <source>
        <dbReference type="SAM" id="Phobius"/>
    </source>
</evidence>
<dbReference type="Pfam" id="PF02743">
    <property type="entry name" value="dCache_1"/>
    <property type="match status" value="1"/>
</dbReference>
<evidence type="ECO:0000256" key="5">
    <source>
        <dbReference type="ARBA" id="ARBA00022989"/>
    </source>
</evidence>
<dbReference type="PANTHER" id="PTHR32089:SF112">
    <property type="entry name" value="LYSOZYME-LIKE PROTEIN-RELATED"/>
    <property type="match status" value="1"/>
</dbReference>
<evidence type="ECO:0000256" key="8">
    <source>
        <dbReference type="PROSITE-ProRule" id="PRU00284"/>
    </source>
</evidence>
<dbReference type="EMBL" id="FOGW01000013">
    <property type="protein sequence ID" value="SER89824.1"/>
    <property type="molecule type" value="Genomic_DNA"/>
</dbReference>
<keyword evidence="3" id="KW-0145">Chemotaxis</keyword>
<feature type="coiled-coil region" evidence="9">
    <location>
        <begin position="447"/>
        <end position="481"/>
    </location>
</feature>
<dbReference type="Proteomes" id="UP000182471">
    <property type="component" value="Unassembled WGS sequence"/>
</dbReference>
<protein>
    <submittedName>
        <fullName evidence="12">Methyl-accepting chemotaxis protein</fullName>
    </submittedName>
</protein>
<dbReference type="Gene3D" id="1.10.287.950">
    <property type="entry name" value="Methyl-accepting chemotaxis protein"/>
    <property type="match status" value="1"/>
</dbReference>
<evidence type="ECO:0000256" key="3">
    <source>
        <dbReference type="ARBA" id="ARBA00022500"/>
    </source>
</evidence>
<sequence>MEKKSSFFSSIKTKLICSVFAVSAIPLIVAITVTYISSTRKAEATTKDTLEWSVWYVQSTINTLFTRTQASLEALADSDALNEFLVTGGNKAEAKRQIVEVNKNFDDKNQIVLSDMTGMMVLRSDDSGLVDIHERDYWQGASKGNNSCSSVMISNSTKTRSVCYAVPVFKKGTKTVIGVLHRSYDLDQIHDILADAGGESFIVDNKGTLAAHSNYKISVKDKPVDFSKSPYMTSGKQEGTYESYAVGKHTYVSYVKEPLSGYTIASAIEVKEVVKSARESALITIVIGIILLAIGAVFSFFLAASFIKPIKEVDKSLAELSKGRFCLINKYTQRKDEFGHIVRNTNLLIEKLSNIVGHLKESSGTVGNSSERLSGMANQIAATTESVALAVQQIASGAVQQADDIQSSAESAKDIMDAVEGVQGSAEDMASLAERMKSASEISSRSLSNLQGTSTEMTNKIEEISNRISSTQHAVANINERVEGITGIAAQTNLLSLNASIEAARAGDAGRGFAVVADEIRKLADDSKSLASEIRVLMDELLVEANQAVSVAEEVRSGNIEQQNALKETFHAVDGMIGDIEETVISVSKIKKEADVCVASNTVVSNAMTSLSAVSEENAAATETTGASLEELSSTVTTLADAATNLNTIADQLNEEIKFFE</sequence>
<evidence type="ECO:0000259" key="11">
    <source>
        <dbReference type="PROSITE" id="PS50111"/>
    </source>
</evidence>
<keyword evidence="2" id="KW-1003">Cell membrane</keyword>